<dbReference type="AlphaFoldDB" id="A0A2L1U9M7"/>
<dbReference type="RefSeq" id="WP_077996716.1">
    <property type="nucleotide sequence ID" value="NZ_CP019655.1"/>
</dbReference>
<dbReference type="EMBL" id="CP019655">
    <property type="protein sequence ID" value="AVF24870.1"/>
    <property type="molecule type" value="Genomic_DNA"/>
</dbReference>
<protein>
    <submittedName>
        <fullName evidence="2">Integral membrane protein</fullName>
    </submittedName>
</protein>
<dbReference type="STRING" id="147375.BXP28_19940"/>
<dbReference type="Proteomes" id="UP000239833">
    <property type="component" value="Chromosome"/>
</dbReference>
<organism evidence="2 3">
    <name type="scientific">Paenibacillus larvae subsp. larvae</name>
    <dbReference type="NCBI Taxonomy" id="147375"/>
    <lineage>
        <taxon>Bacteria</taxon>
        <taxon>Bacillati</taxon>
        <taxon>Bacillota</taxon>
        <taxon>Bacilli</taxon>
        <taxon>Bacillales</taxon>
        <taxon>Paenibacillaceae</taxon>
        <taxon>Paenibacillus</taxon>
    </lineage>
</organism>
<evidence type="ECO:0000313" key="3">
    <source>
        <dbReference type="Proteomes" id="UP000239833"/>
    </source>
</evidence>
<name>A0A2L1U9M7_9BACL</name>
<feature type="transmembrane region" description="Helical" evidence="1">
    <location>
        <begin position="16"/>
        <end position="33"/>
    </location>
</feature>
<keyword evidence="1" id="KW-0812">Transmembrane</keyword>
<evidence type="ECO:0000313" key="2">
    <source>
        <dbReference type="EMBL" id="AVF24870.1"/>
    </source>
</evidence>
<accession>A0A2L1U9M7</accession>
<dbReference type="GeneID" id="64217483"/>
<feature type="transmembrane region" description="Helical" evidence="1">
    <location>
        <begin position="145"/>
        <end position="170"/>
    </location>
</feature>
<feature type="transmembrane region" description="Helical" evidence="1">
    <location>
        <begin position="54"/>
        <end position="78"/>
    </location>
</feature>
<evidence type="ECO:0000256" key="1">
    <source>
        <dbReference type="SAM" id="Phobius"/>
    </source>
</evidence>
<keyword evidence="1" id="KW-1133">Transmembrane helix</keyword>
<dbReference type="InterPro" id="IPR002798">
    <property type="entry name" value="SpoIIM-like"/>
</dbReference>
<dbReference type="Pfam" id="PF01944">
    <property type="entry name" value="SpoIIM"/>
    <property type="match status" value="1"/>
</dbReference>
<proteinExistence type="predicted"/>
<feature type="transmembrane region" description="Helical" evidence="1">
    <location>
        <begin position="98"/>
        <end position="124"/>
    </location>
</feature>
<reference evidence="3" key="1">
    <citation type="submission" date="2017-02" db="EMBL/GenBank/DDBJ databases">
        <title>Delineation of Paenibacillus larvae strains originating from foulbrood outbreaks.</title>
        <authorList>
            <person name="Beims H."/>
            <person name="Bunk B."/>
            <person name="Sproeer C."/>
            <person name="Mohr K.I."/>
            <person name="Pradella S."/>
            <person name="Guenther G."/>
            <person name="Rohde M."/>
            <person name="von der Ohe W."/>
            <person name="Steinert M."/>
        </authorList>
    </citation>
    <scope>NUCLEOTIDE SEQUENCE [LARGE SCALE GENOMIC DNA]</scope>
    <source>
        <strain evidence="3">Eric_III</strain>
    </source>
</reference>
<dbReference type="PANTHER" id="PTHR35337">
    <property type="entry name" value="SLR1478 PROTEIN"/>
    <property type="match status" value="1"/>
</dbReference>
<dbReference type="PANTHER" id="PTHR35337:SF1">
    <property type="entry name" value="SLR1478 PROTEIN"/>
    <property type="match status" value="1"/>
</dbReference>
<keyword evidence="1" id="KW-0472">Membrane</keyword>
<gene>
    <name evidence="2" type="ORF">ERICIII_00653</name>
</gene>
<sequence length="175" mass="19121">MIKTITVSLRMSKGPILASIIFFAVGFIIGLFSKEGFSVTAYASSTNVLELLKNNVTVCLLMASGFFSFGLLSMFYLMSNGFILSGSIIESLQNGVPLYQIGFLLLPHGIFEIPALLLSGSIGFKSLEMIWKLCFANTKGVLLDLFKHMMILTLLIGCLLVTASIIEIYVTPLFN</sequence>